<comment type="domain">
    <text evidence="6">The N-terminal region contains the highly conserved SGGXDS motif, predicted to be a P-loop motif involved in ATP binding.</text>
</comment>
<feature type="binding site" evidence="6">
    <location>
        <begin position="22"/>
        <end position="27"/>
    </location>
    <ligand>
        <name>ATP</name>
        <dbReference type="ChEBI" id="CHEBI:30616"/>
    </ligand>
</feature>
<dbReference type="Pfam" id="PF01171">
    <property type="entry name" value="ATP_bind_3"/>
    <property type="match status" value="1"/>
</dbReference>
<keyword evidence="6" id="KW-0963">Cytoplasm</keyword>
<evidence type="ECO:0000256" key="3">
    <source>
        <dbReference type="ARBA" id="ARBA00022741"/>
    </source>
</evidence>
<accession>A0ABT0TVW7</accession>
<reference evidence="8" key="1">
    <citation type="submission" date="2022-06" db="EMBL/GenBank/DDBJ databases">
        <title>Helicobacter colisuis sp. nov.</title>
        <authorList>
            <person name="Papic B."/>
            <person name="Gruntar I."/>
        </authorList>
    </citation>
    <scope>NUCLEOTIDE SEQUENCE</scope>
    <source>
        <strain evidence="8">11154-15</strain>
    </source>
</reference>
<dbReference type="NCBIfam" id="TIGR02432">
    <property type="entry name" value="lysidine_TilS_N"/>
    <property type="match status" value="1"/>
</dbReference>
<comment type="catalytic activity">
    <reaction evidence="5 6">
        <text>cytidine(34) in tRNA(Ile2) + L-lysine + ATP = lysidine(34) in tRNA(Ile2) + AMP + diphosphate + H(+)</text>
        <dbReference type="Rhea" id="RHEA:43744"/>
        <dbReference type="Rhea" id="RHEA-COMP:10625"/>
        <dbReference type="Rhea" id="RHEA-COMP:10670"/>
        <dbReference type="ChEBI" id="CHEBI:15378"/>
        <dbReference type="ChEBI" id="CHEBI:30616"/>
        <dbReference type="ChEBI" id="CHEBI:32551"/>
        <dbReference type="ChEBI" id="CHEBI:33019"/>
        <dbReference type="ChEBI" id="CHEBI:82748"/>
        <dbReference type="ChEBI" id="CHEBI:83665"/>
        <dbReference type="ChEBI" id="CHEBI:456215"/>
        <dbReference type="EC" id="6.3.4.19"/>
    </reaction>
</comment>
<dbReference type="Gene3D" id="3.40.50.620">
    <property type="entry name" value="HUPs"/>
    <property type="match status" value="1"/>
</dbReference>
<keyword evidence="4 6" id="KW-0067">ATP-binding</keyword>
<keyword evidence="2 6" id="KW-0819">tRNA processing</keyword>
<evidence type="ECO:0000256" key="5">
    <source>
        <dbReference type="ARBA" id="ARBA00048539"/>
    </source>
</evidence>
<evidence type="ECO:0000256" key="6">
    <source>
        <dbReference type="HAMAP-Rule" id="MF_01161"/>
    </source>
</evidence>
<keyword evidence="1 6" id="KW-0436">Ligase</keyword>
<keyword evidence="3 6" id="KW-0547">Nucleotide-binding</keyword>
<evidence type="ECO:0000256" key="1">
    <source>
        <dbReference type="ARBA" id="ARBA00022598"/>
    </source>
</evidence>
<name>A0ABT0TVW7_9HELI</name>
<comment type="similarity">
    <text evidence="6">Belongs to the tRNA(Ile)-lysidine synthase family.</text>
</comment>
<dbReference type="RefSeq" id="WP_250604846.1">
    <property type="nucleotide sequence ID" value="NZ_JAMOKX010000006.1"/>
</dbReference>
<dbReference type="CDD" id="cd01992">
    <property type="entry name" value="TilS_N"/>
    <property type="match status" value="1"/>
</dbReference>
<feature type="domain" description="tRNA(Ile)-lysidine/2-thiocytidine synthase N-terminal" evidence="7">
    <location>
        <begin position="17"/>
        <end position="193"/>
    </location>
</feature>
<dbReference type="EC" id="6.3.4.19" evidence="6"/>
<comment type="caution">
    <text evidence="8">The sequence shown here is derived from an EMBL/GenBank/DDBJ whole genome shotgun (WGS) entry which is preliminary data.</text>
</comment>
<dbReference type="PANTHER" id="PTHR43033:SF1">
    <property type="entry name" value="TRNA(ILE)-LYSIDINE SYNTHASE-RELATED"/>
    <property type="match status" value="1"/>
</dbReference>
<evidence type="ECO:0000313" key="8">
    <source>
        <dbReference type="EMBL" id="MCL9819984.1"/>
    </source>
</evidence>
<evidence type="ECO:0000256" key="4">
    <source>
        <dbReference type="ARBA" id="ARBA00022840"/>
    </source>
</evidence>
<dbReference type="PANTHER" id="PTHR43033">
    <property type="entry name" value="TRNA(ILE)-LYSIDINE SYNTHASE-RELATED"/>
    <property type="match status" value="1"/>
</dbReference>
<keyword evidence="9" id="KW-1185">Reference proteome</keyword>
<dbReference type="InterPro" id="IPR011063">
    <property type="entry name" value="TilS/TtcA_N"/>
</dbReference>
<evidence type="ECO:0000256" key="2">
    <source>
        <dbReference type="ARBA" id="ARBA00022694"/>
    </source>
</evidence>
<dbReference type="Proteomes" id="UP001057522">
    <property type="component" value="Unassembled WGS sequence"/>
</dbReference>
<dbReference type="HAMAP" id="MF_01161">
    <property type="entry name" value="tRNA_Ile_lys_synt"/>
    <property type="match status" value="1"/>
</dbReference>
<dbReference type="InterPro" id="IPR014729">
    <property type="entry name" value="Rossmann-like_a/b/a_fold"/>
</dbReference>
<proteinExistence type="inferred from homology"/>
<gene>
    <name evidence="6 8" type="primary">tilS</name>
    <name evidence="8" type="ORF">NCR95_07390</name>
</gene>
<dbReference type="InterPro" id="IPR012795">
    <property type="entry name" value="tRNA_Ile_lys_synt_N"/>
</dbReference>
<evidence type="ECO:0000259" key="7">
    <source>
        <dbReference type="Pfam" id="PF01171"/>
    </source>
</evidence>
<comment type="subcellular location">
    <subcellularLocation>
        <location evidence="6">Cytoplasm</location>
    </subcellularLocation>
</comment>
<dbReference type="SUPFAM" id="SSF52402">
    <property type="entry name" value="Adenine nucleotide alpha hydrolases-like"/>
    <property type="match status" value="1"/>
</dbReference>
<dbReference type="InterPro" id="IPR012094">
    <property type="entry name" value="tRNA_Ile_lys_synt"/>
</dbReference>
<evidence type="ECO:0000313" key="9">
    <source>
        <dbReference type="Proteomes" id="UP001057522"/>
    </source>
</evidence>
<dbReference type="EMBL" id="JAMOKX010000006">
    <property type="protein sequence ID" value="MCL9819984.1"/>
    <property type="molecule type" value="Genomic_DNA"/>
</dbReference>
<sequence>MEKPKLEFLEELKDAKNLLAFSGGLDSTALYFLLKSYGITFDVAIVDYGIRQQSHLEISRAKTLCFWDNKQCYTLKAPKINKNFEANARAIRYDFFTSLVSQNSYQNLILAHQLNDNLEWFLMQFCKGTSIENMQIPPKSLFWKQNQKTCYILRPMIFLPRITLQMYLQTHKIFYFEDSSNTDTTYKRNYFRKYFANPLIQNFQTGIQFSLELLAKEHSKTNLEDLGGFFVFKHSALSLYYIDKASKKLGYCLSKTQKQQCQTHLTKQEFSIVLGGKIALEKSQNQICIFPYTHYKLTKSQKETFRKNKIPKKFRFFLAKKGLIDFTLF</sequence>
<organism evidence="8 9">
    <name type="scientific">Helicobacter colisuis</name>
    <dbReference type="NCBI Taxonomy" id="2949739"/>
    <lineage>
        <taxon>Bacteria</taxon>
        <taxon>Pseudomonadati</taxon>
        <taxon>Campylobacterota</taxon>
        <taxon>Epsilonproteobacteria</taxon>
        <taxon>Campylobacterales</taxon>
        <taxon>Helicobacteraceae</taxon>
        <taxon>Helicobacter</taxon>
    </lineage>
</organism>
<dbReference type="GO" id="GO:0032267">
    <property type="term" value="F:tRNA(Ile)-lysidine synthase activity"/>
    <property type="evidence" value="ECO:0007669"/>
    <property type="project" value="UniProtKB-EC"/>
</dbReference>
<comment type="function">
    <text evidence="6">Ligates lysine onto the cytidine present at position 34 of the AUA codon-specific tRNA(Ile) that contains the anticodon CAU, in an ATP-dependent manner. Cytidine is converted to lysidine, thus changing the amino acid specificity of the tRNA from methionine to isoleucine.</text>
</comment>
<protein>
    <recommendedName>
        <fullName evidence="6">tRNA(Ile)-lysidine synthase</fullName>
        <ecNumber evidence="6">6.3.4.19</ecNumber>
    </recommendedName>
    <alternativeName>
        <fullName evidence="6">tRNA(Ile)-2-lysyl-cytidine synthase</fullName>
    </alternativeName>
    <alternativeName>
        <fullName evidence="6">tRNA(Ile)-lysidine synthetase</fullName>
    </alternativeName>
</protein>